<dbReference type="EMBL" id="KZ999509">
    <property type="protein sequence ID" value="RKO85008.1"/>
    <property type="molecule type" value="Genomic_DNA"/>
</dbReference>
<reference evidence="3" key="1">
    <citation type="journal article" date="2018" name="Nat. Microbiol.">
        <title>Leveraging single-cell genomics to expand the fungal tree of life.</title>
        <authorList>
            <person name="Ahrendt S.R."/>
            <person name="Quandt C.A."/>
            <person name="Ciobanu D."/>
            <person name="Clum A."/>
            <person name="Salamov A."/>
            <person name="Andreopoulos B."/>
            <person name="Cheng J.F."/>
            <person name="Woyke T."/>
            <person name="Pelin A."/>
            <person name="Henrissat B."/>
            <person name="Reynolds N.K."/>
            <person name="Benny G.L."/>
            <person name="Smith M.E."/>
            <person name="James T.Y."/>
            <person name="Grigoriev I.V."/>
        </authorList>
    </citation>
    <scope>NUCLEOTIDE SEQUENCE [LARGE SCALE GENOMIC DNA]</scope>
</reference>
<feature type="region of interest" description="Disordered" evidence="1">
    <location>
        <begin position="67"/>
        <end position="136"/>
    </location>
</feature>
<feature type="region of interest" description="Disordered" evidence="1">
    <location>
        <begin position="1"/>
        <end position="26"/>
    </location>
</feature>
<name>A0A4P9W2I8_9FUNG</name>
<keyword evidence="3" id="KW-1185">Reference proteome</keyword>
<gene>
    <name evidence="2" type="ORF">BDK51DRAFT_47865</name>
</gene>
<evidence type="ECO:0000256" key="1">
    <source>
        <dbReference type="SAM" id="MobiDB-lite"/>
    </source>
</evidence>
<organism evidence="2 3">
    <name type="scientific">Blyttiomyces helicus</name>
    <dbReference type="NCBI Taxonomy" id="388810"/>
    <lineage>
        <taxon>Eukaryota</taxon>
        <taxon>Fungi</taxon>
        <taxon>Fungi incertae sedis</taxon>
        <taxon>Chytridiomycota</taxon>
        <taxon>Chytridiomycota incertae sedis</taxon>
        <taxon>Chytridiomycetes</taxon>
        <taxon>Chytridiomycetes incertae sedis</taxon>
        <taxon>Blyttiomyces</taxon>
    </lineage>
</organism>
<feature type="compositionally biased region" description="Pro residues" evidence="1">
    <location>
        <begin position="105"/>
        <end position="131"/>
    </location>
</feature>
<feature type="region of interest" description="Disordered" evidence="1">
    <location>
        <begin position="161"/>
        <end position="222"/>
    </location>
</feature>
<evidence type="ECO:0000313" key="2">
    <source>
        <dbReference type="EMBL" id="RKO85008.1"/>
    </source>
</evidence>
<dbReference type="Proteomes" id="UP000269721">
    <property type="component" value="Unassembled WGS sequence"/>
</dbReference>
<feature type="compositionally biased region" description="Basic and acidic residues" evidence="1">
    <location>
        <begin position="39"/>
        <end position="50"/>
    </location>
</feature>
<protein>
    <submittedName>
        <fullName evidence="2">Uncharacterized protein</fullName>
    </submittedName>
</protein>
<feature type="region of interest" description="Disordered" evidence="1">
    <location>
        <begin position="37"/>
        <end position="56"/>
    </location>
</feature>
<accession>A0A4P9W2I8</accession>
<sequence>MGIHRARPQRLLDPNRLHPPPPPTSLQDLRANLLASIAKPDDRSAGEKISAESGPRGTFLAMIGAGHGGLDALKPVDGGEPFSRRLTVRAATRTGTPLGREVDTPPSPSSPQTSPSPSPPRPPPLILPPPESTADAVSRLIHQGSLLRARMTMRKARTVPLPAQSPGEEAALSSAHVSLPHVEMLEPPQPLRFDLDDEPTAFEEPLRSPGEGPGIVVTDDGR</sequence>
<proteinExistence type="predicted"/>
<dbReference type="AlphaFoldDB" id="A0A4P9W2I8"/>
<evidence type="ECO:0000313" key="3">
    <source>
        <dbReference type="Proteomes" id="UP000269721"/>
    </source>
</evidence>